<dbReference type="AlphaFoldDB" id="A0A7X0ZER4"/>
<dbReference type="RefSeq" id="WP_185605303.1">
    <property type="nucleotide sequence ID" value="NZ_JAARZC010000007.1"/>
</dbReference>
<gene>
    <name evidence="1" type="ORF">HCB49_14030</name>
</gene>
<dbReference type="InterPro" id="IPR026989">
    <property type="entry name" value="TnpV"/>
</dbReference>
<evidence type="ECO:0000313" key="2">
    <source>
        <dbReference type="Proteomes" id="UP000559864"/>
    </source>
</evidence>
<evidence type="ECO:0000313" key="1">
    <source>
        <dbReference type="EMBL" id="MBC2251109.1"/>
    </source>
</evidence>
<sequence>MTIEKIREKIMYEQMPDGKSYPKIKITNQNVRKQVGEYGKAVLDYLEENKPERYQYLMMYKKLLPFLQEIELEATRKQMSLEAILEKNYPRPESHNPLVVTKHLNWIRMMAKETVMKDFILQPR</sequence>
<proteinExistence type="predicted"/>
<dbReference type="Pfam" id="PF14198">
    <property type="entry name" value="TnpV"/>
    <property type="match status" value="1"/>
</dbReference>
<dbReference type="EMBL" id="JAARZC010000007">
    <property type="protein sequence ID" value="MBC2251109.1"/>
    <property type="molecule type" value="Genomic_DNA"/>
</dbReference>
<name>A0A7X0ZER4_9LIST</name>
<protein>
    <submittedName>
        <fullName evidence="1">TnpV protein</fullName>
    </submittedName>
</protein>
<comment type="caution">
    <text evidence="1">The sequence shown here is derived from an EMBL/GenBank/DDBJ whole genome shotgun (WGS) entry which is preliminary data.</text>
</comment>
<accession>A0A7X0ZER4</accession>
<reference evidence="1 2" key="1">
    <citation type="submission" date="2020-03" db="EMBL/GenBank/DDBJ databases">
        <title>Soil Listeria distribution.</title>
        <authorList>
            <person name="Liao J."/>
            <person name="Wiedmann M."/>
        </authorList>
    </citation>
    <scope>NUCLEOTIDE SEQUENCE [LARGE SCALE GENOMIC DNA]</scope>
    <source>
        <strain evidence="1 2">FSL L7-0123</strain>
    </source>
</reference>
<dbReference type="Proteomes" id="UP000559864">
    <property type="component" value="Unassembled WGS sequence"/>
</dbReference>
<organism evidence="1 2">
    <name type="scientific">Listeria cossartiae subsp. cayugensis</name>
    <dbReference type="NCBI Taxonomy" id="2713505"/>
    <lineage>
        <taxon>Bacteria</taxon>
        <taxon>Bacillati</taxon>
        <taxon>Bacillota</taxon>
        <taxon>Bacilli</taxon>
        <taxon>Bacillales</taxon>
        <taxon>Listeriaceae</taxon>
        <taxon>Listeria</taxon>
        <taxon>Listeria cossartiae</taxon>
    </lineage>
</organism>